<evidence type="ECO:0000256" key="1">
    <source>
        <dbReference type="ARBA" id="ARBA00008270"/>
    </source>
</evidence>
<dbReference type="AlphaFoldDB" id="A0A1N7M405"/>
<keyword evidence="5" id="KW-1185">Reference proteome</keyword>
<dbReference type="PANTHER" id="PTHR13774:SF39">
    <property type="entry name" value="BIOSYNTHESIS PROTEIN, PUTATIVE-RELATED"/>
    <property type="match status" value="1"/>
</dbReference>
<dbReference type="PANTHER" id="PTHR13774">
    <property type="entry name" value="PHENAZINE BIOSYNTHESIS PROTEIN"/>
    <property type="match status" value="1"/>
</dbReference>
<dbReference type="PIRSF" id="PIRSF016184">
    <property type="entry name" value="PhzC_PhzF"/>
    <property type="match status" value="1"/>
</dbReference>
<evidence type="ECO:0000256" key="2">
    <source>
        <dbReference type="ARBA" id="ARBA00023235"/>
    </source>
</evidence>
<dbReference type="InterPro" id="IPR003719">
    <property type="entry name" value="Phenazine_PhzF-like"/>
</dbReference>
<reference evidence="5" key="1">
    <citation type="submission" date="2017-01" db="EMBL/GenBank/DDBJ databases">
        <authorList>
            <person name="Varghese N."/>
            <person name="Submissions S."/>
        </authorList>
    </citation>
    <scope>NUCLEOTIDE SEQUENCE [LARGE SCALE GENOMIC DNA]</scope>
    <source>
        <strain evidence="5">DSM 22306</strain>
    </source>
</reference>
<comment type="similarity">
    <text evidence="1">Belongs to the PhzF family.</text>
</comment>
<accession>A0A1N7M405</accession>
<gene>
    <name evidence="4" type="ORF">SAMN05421760_105143</name>
</gene>
<proteinExistence type="inferred from homology"/>
<dbReference type="GO" id="GO:0016853">
    <property type="term" value="F:isomerase activity"/>
    <property type="evidence" value="ECO:0007669"/>
    <property type="project" value="UniProtKB-KW"/>
</dbReference>
<feature type="active site" evidence="3">
    <location>
        <position position="47"/>
    </location>
</feature>
<sequence length="280" mass="30012">MNSHTLQKLAAFTSNPQGGNPAGVWIGETLPEPREMQRIAAEVGFSETAFVAPGTGSIRTVRYYSPEAEVPFCGHATIATGVALGKKSGSGTYQFETTIGTIPVDVSEDKGEMKATLTSVEPKFELASDTLLKDALCALGWSSDDLDTKIPPARAFGGNWHLVLAVKSKQRLDDLNYDFEKLKKIMLDDDLTTLQLIWRENDELIHSRNPFPVGGVVDDSATGAAAVALGGYLREAKIINAPKDINILQGEIMGRPSQLNLSIPKVGGIKVSGTAVQLTD</sequence>
<dbReference type="RefSeq" id="WP_054340196.1">
    <property type="nucleotide sequence ID" value="NZ_FTOE01000005.1"/>
</dbReference>
<dbReference type="NCBIfam" id="TIGR00654">
    <property type="entry name" value="PhzF_family"/>
    <property type="match status" value="1"/>
</dbReference>
<dbReference type="Proteomes" id="UP000185999">
    <property type="component" value="Unassembled WGS sequence"/>
</dbReference>
<evidence type="ECO:0000256" key="3">
    <source>
        <dbReference type="PIRSR" id="PIRSR016184-1"/>
    </source>
</evidence>
<evidence type="ECO:0000313" key="5">
    <source>
        <dbReference type="Proteomes" id="UP000185999"/>
    </source>
</evidence>
<dbReference type="STRING" id="619304.SAMN05421760_105143"/>
<name>A0A1N7M405_9GAMM</name>
<evidence type="ECO:0000313" key="4">
    <source>
        <dbReference type="EMBL" id="SIS80773.1"/>
    </source>
</evidence>
<dbReference type="EMBL" id="FTOE01000005">
    <property type="protein sequence ID" value="SIS80773.1"/>
    <property type="molecule type" value="Genomic_DNA"/>
</dbReference>
<dbReference type="SUPFAM" id="SSF54506">
    <property type="entry name" value="Diaminopimelate epimerase-like"/>
    <property type="match status" value="1"/>
</dbReference>
<protein>
    <submittedName>
        <fullName evidence="4">Phenazine biosynthesis protein PhzF family</fullName>
    </submittedName>
</protein>
<dbReference type="Pfam" id="PF02567">
    <property type="entry name" value="PhzC-PhzF"/>
    <property type="match status" value="1"/>
</dbReference>
<dbReference type="GO" id="GO:0005737">
    <property type="term" value="C:cytoplasm"/>
    <property type="evidence" value="ECO:0007669"/>
    <property type="project" value="TreeGrafter"/>
</dbReference>
<dbReference type="Gene3D" id="3.10.310.10">
    <property type="entry name" value="Diaminopimelate Epimerase, Chain A, domain 1"/>
    <property type="match status" value="2"/>
</dbReference>
<organism evidence="4 5">
    <name type="scientific">Neptunomonas antarctica</name>
    <dbReference type="NCBI Taxonomy" id="619304"/>
    <lineage>
        <taxon>Bacteria</taxon>
        <taxon>Pseudomonadati</taxon>
        <taxon>Pseudomonadota</taxon>
        <taxon>Gammaproteobacteria</taxon>
        <taxon>Oceanospirillales</taxon>
        <taxon>Oceanospirillaceae</taxon>
        <taxon>Neptunomonas</taxon>
    </lineage>
</organism>
<dbReference type="OrthoDB" id="9788221at2"/>
<keyword evidence="2" id="KW-0413">Isomerase</keyword>